<dbReference type="InterPro" id="IPR017853">
    <property type="entry name" value="GH"/>
</dbReference>
<dbReference type="PANTHER" id="PTHR10353:SF136">
    <property type="entry name" value="ARYL-PHOSPHO-BETA-D-GLUCOSIDASE BGLC"/>
    <property type="match status" value="1"/>
</dbReference>
<dbReference type="EC" id="3.2.1.86" evidence="7"/>
<comment type="similarity">
    <text evidence="1 5">Belongs to the glycosyl hydrolase 1 family.</text>
</comment>
<evidence type="ECO:0000256" key="3">
    <source>
        <dbReference type="ARBA" id="ARBA00023295"/>
    </source>
</evidence>
<evidence type="ECO:0000256" key="6">
    <source>
        <dbReference type="RuleBase" id="RU004468"/>
    </source>
</evidence>
<dbReference type="FunFam" id="3.20.20.80:FF:000004">
    <property type="entry name" value="Beta-glucosidase 6-phospho-beta-glucosidase"/>
    <property type="match status" value="1"/>
</dbReference>
<dbReference type="Pfam" id="PF00232">
    <property type="entry name" value="Glyco_hydro_1"/>
    <property type="match status" value="1"/>
</dbReference>
<organism evidence="7 8">
    <name type="scientific">Caldibacillus debilis</name>
    <dbReference type="NCBI Taxonomy" id="301148"/>
    <lineage>
        <taxon>Bacteria</taxon>
        <taxon>Bacillati</taxon>
        <taxon>Bacillota</taxon>
        <taxon>Bacilli</taxon>
        <taxon>Bacillales</taxon>
        <taxon>Bacillaceae</taxon>
        <taxon>Caldibacillus</taxon>
    </lineage>
</organism>
<evidence type="ECO:0000313" key="7">
    <source>
        <dbReference type="EMBL" id="KYD21201.1"/>
    </source>
</evidence>
<dbReference type="PROSITE" id="PS00653">
    <property type="entry name" value="GLYCOSYL_HYDROL_F1_2"/>
    <property type="match status" value="1"/>
</dbReference>
<dbReference type="PANTHER" id="PTHR10353">
    <property type="entry name" value="GLYCOSYL HYDROLASE"/>
    <property type="match status" value="1"/>
</dbReference>
<dbReference type="GO" id="GO:0008706">
    <property type="term" value="F:6-phospho-beta-glucosidase activity"/>
    <property type="evidence" value="ECO:0007669"/>
    <property type="project" value="UniProtKB-EC"/>
</dbReference>
<dbReference type="SUPFAM" id="SSF51445">
    <property type="entry name" value="(Trans)glycosidases"/>
    <property type="match status" value="1"/>
</dbReference>
<dbReference type="EC" id="3.2.1.21" evidence="7"/>
<dbReference type="InterPro" id="IPR033132">
    <property type="entry name" value="GH_1_N_CS"/>
</dbReference>
<evidence type="ECO:0000256" key="4">
    <source>
        <dbReference type="PROSITE-ProRule" id="PRU10055"/>
    </source>
</evidence>
<dbReference type="GO" id="GO:0005829">
    <property type="term" value="C:cytosol"/>
    <property type="evidence" value="ECO:0007669"/>
    <property type="project" value="TreeGrafter"/>
</dbReference>
<keyword evidence="2 6" id="KW-0378">Hydrolase</keyword>
<accession>A0A150M9Y2</accession>
<dbReference type="PATRIC" id="fig|301148.3.peg.2182"/>
<name>A0A150M9Y2_9BACI</name>
<sequence length="467" mass="54369">MISIQINKRGTWYMGNETKHIIPDGFLWGGAVTSFQTEEAWNEDGKGPSIVDARPVPEGFSDWKVAVDFYHRYKEDIQLFKELGFNAYRTSISWSRIFPDGEGEPNEKGLEFYDNLFDELLANGIQPVITLYHFDLPLALAQKYNGFLSRKVVDLFEKYARTVFQRYRNKVKYWITFNEQNLIFTEPELWGVTLPTHPQERESLIYQLCHNVFVAHAKAVKALHEIIPDGKMGGMITYLTTYPATCKPEDALANAKAKEYLIDFFLDTFIRGQYPKYMMNELEKKDIVPKFEDGDLELLKDHTIDYISISYYQSKIVSDKGGSVFSGISNNPHLETTEWGWAIDPIGLRIALKDMYARYQMPIFITENGIGVKEELNENNTVEDDYRIDYLRKHIEQMKLAMEEGVQVIGYLIWGSTDILSSKGEMKKRYGLIYVNRDEKDLKDLKRYKKKSFYWFQKVIATNGREL</sequence>
<dbReference type="Gene3D" id="3.20.20.80">
    <property type="entry name" value="Glycosidases"/>
    <property type="match status" value="1"/>
</dbReference>
<comment type="caution">
    <text evidence="7">The sequence shown here is derived from an EMBL/GenBank/DDBJ whole genome shotgun (WGS) entry which is preliminary data.</text>
</comment>
<dbReference type="Proteomes" id="UP000075683">
    <property type="component" value="Unassembled WGS sequence"/>
</dbReference>
<dbReference type="GO" id="GO:0016052">
    <property type="term" value="P:carbohydrate catabolic process"/>
    <property type="evidence" value="ECO:0007669"/>
    <property type="project" value="TreeGrafter"/>
</dbReference>
<dbReference type="InterPro" id="IPR018120">
    <property type="entry name" value="Glyco_hydro_1_AS"/>
</dbReference>
<evidence type="ECO:0000313" key="8">
    <source>
        <dbReference type="Proteomes" id="UP000075683"/>
    </source>
</evidence>
<feature type="active site" description="Nucleophile" evidence="4">
    <location>
        <position position="367"/>
    </location>
</feature>
<keyword evidence="3 6" id="KW-0326">Glycosidase</keyword>
<evidence type="ECO:0000256" key="5">
    <source>
        <dbReference type="RuleBase" id="RU003690"/>
    </source>
</evidence>
<evidence type="ECO:0000256" key="1">
    <source>
        <dbReference type="ARBA" id="ARBA00010838"/>
    </source>
</evidence>
<dbReference type="EMBL" id="LQYT01000021">
    <property type="protein sequence ID" value="KYD21201.1"/>
    <property type="molecule type" value="Genomic_DNA"/>
</dbReference>
<gene>
    <name evidence="7" type="ORF">B4135_0536</name>
</gene>
<dbReference type="PRINTS" id="PR00131">
    <property type="entry name" value="GLHYDRLASE1"/>
</dbReference>
<protein>
    <submittedName>
        <fullName evidence="7">Beta-glucosidase</fullName>
        <ecNumber evidence="7">3.2.1.21</ecNumber>
        <ecNumber evidence="7">3.2.1.86</ecNumber>
    </submittedName>
</protein>
<dbReference type="InterPro" id="IPR001360">
    <property type="entry name" value="Glyco_hydro_1"/>
</dbReference>
<dbReference type="PROSITE" id="PS00572">
    <property type="entry name" value="GLYCOSYL_HYDROL_F1_1"/>
    <property type="match status" value="1"/>
</dbReference>
<evidence type="ECO:0000256" key="2">
    <source>
        <dbReference type="ARBA" id="ARBA00022801"/>
    </source>
</evidence>
<reference evidence="7 8" key="1">
    <citation type="submission" date="2016-01" db="EMBL/GenBank/DDBJ databases">
        <title>Draft Genome Sequences of Seven Thermophilic Sporeformers Isolated from Foods.</title>
        <authorList>
            <person name="Berendsen E.M."/>
            <person name="Wells-Bennik M.H."/>
            <person name="Krawcyk A.O."/>
            <person name="De Jong A."/>
            <person name="Holsappel S."/>
            <person name="Eijlander R.T."/>
            <person name="Kuipers O.P."/>
        </authorList>
    </citation>
    <scope>NUCLEOTIDE SEQUENCE [LARGE SCALE GENOMIC DNA]</scope>
    <source>
        <strain evidence="7 8">B4135</strain>
    </source>
</reference>
<dbReference type="STRING" id="301148.B4135_0536"/>
<proteinExistence type="inferred from homology"/>
<dbReference type="AlphaFoldDB" id="A0A150M9Y2"/>